<sequence length="95" mass="10587">MADHRPHHHETEPLIERLERGVAYPRYEPRSKWAGVRHKFRKAFAEFLGTAILVAFGSGAIAQLVFTPNNSSWFTMSLGWGLGLTFGIFVSAGVS</sequence>
<protein>
    <recommendedName>
        <fullName evidence="11">Aquaporin</fullName>
    </recommendedName>
</protein>
<evidence type="ECO:0000256" key="4">
    <source>
        <dbReference type="ARBA" id="ARBA00022692"/>
    </source>
</evidence>
<comment type="subcellular location">
    <subcellularLocation>
        <location evidence="1">Membrane</location>
        <topology evidence="1">Multi-pass membrane protein</topology>
    </subcellularLocation>
</comment>
<keyword evidence="6 8" id="KW-0472">Membrane</keyword>
<dbReference type="SUPFAM" id="SSF81338">
    <property type="entry name" value="Aquaporin-like"/>
    <property type="match status" value="1"/>
</dbReference>
<dbReference type="InterPro" id="IPR000425">
    <property type="entry name" value="MIP"/>
</dbReference>
<keyword evidence="3 7" id="KW-0813">Transport</keyword>
<dbReference type="PANTHER" id="PTHR43829:SF9">
    <property type="entry name" value="AQUAPORIN-9"/>
    <property type="match status" value="1"/>
</dbReference>
<dbReference type="InterPro" id="IPR050363">
    <property type="entry name" value="MIP/Aquaporin"/>
</dbReference>
<evidence type="ECO:0008006" key="11">
    <source>
        <dbReference type="Google" id="ProtNLM"/>
    </source>
</evidence>
<dbReference type="GO" id="GO:0015254">
    <property type="term" value="F:glycerol channel activity"/>
    <property type="evidence" value="ECO:0007669"/>
    <property type="project" value="TreeGrafter"/>
</dbReference>
<feature type="transmembrane region" description="Helical" evidence="8">
    <location>
        <begin position="47"/>
        <end position="66"/>
    </location>
</feature>
<dbReference type="Gene3D" id="1.20.1080.10">
    <property type="entry name" value="Glycerol uptake facilitator protein"/>
    <property type="match status" value="1"/>
</dbReference>
<dbReference type="Proteomes" id="UP000749646">
    <property type="component" value="Unassembled WGS sequence"/>
</dbReference>
<evidence type="ECO:0000256" key="6">
    <source>
        <dbReference type="ARBA" id="ARBA00023136"/>
    </source>
</evidence>
<dbReference type="OrthoDB" id="3222at2759"/>
<dbReference type="AlphaFoldDB" id="A0A9P6M6I3"/>
<dbReference type="PANTHER" id="PTHR43829">
    <property type="entry name" value="AQUAPORIN OR AQUAGLYCEROPORIN RELATED"/>
    <property type="match status" value="1"/>
</dbReference>
<keyword evidence="10" id="KW-1185">Reference proteome</keyword>
<proteinExistence type="inferred from homology"/>
<dbReference type="Pfam" id="PF00230">
    <property type="entry name" value="MIP"/>
    <property type="match status" value="1"/>
</dbReference>
<evidence type="ECO:0000256" key="2">
    <source>
        <dbReference type="ARBA" id="ARBA00006175"/>
    </source>
</evidence>
<organism evidence="9 10">
    <name type="scientific">Modicella reniformis</name>
    <dbReference type="NCBI Taxonomy" id="1440133"/>
    <lineage>
        <taxon>Eukaryota</taxon>
        <taxon>Fungi</taxon>
        <taxon>Fungi incertae sedis</taxon>
        <taxon>Mucoromycota</taxon>
        <taxon>Mortierellomycotina</taxon>
        <taxon>Mortierellomycetes</taxon>
        <taxon>Mortierellales</taxon>
        <taxon>Mortierellaceae</taxon>
        <taxon>Modicella</taxon>
    </lineage>
</organism>
<evidence type="ECO:0000256" key="7">
    <source>
        <dbReference type="RuleBase" id="RU000477"/>
    </source>
</evidence>
<evidence type="ECO:0000256" key="5">
    <source>
        <dbReference type="ARBA" id="ARBA00022989"/>
    </source>
</evidence>
<dbReference type="GO" id="GO:0005886">
    <property type="term" value="C:plasma membrane"/>
    <property type="evidence" value="ECO:0007669"/>
    <property type="project" value="TreeGrafter"/>
</dbReference>
<accession>A0A9P6M6I3</accession>
<evidence type="ECO:0000313" key="10">
    <source>
        <dbReference type="Proteomes" id="UP000749646"/>
    </source>
</evidence>
<gene>
    <name evidence="9" type="ORF">BGZ65_012927</name>
</gene>
<evidence type="ECO:0000313" key="9">
    <source>
        <dbReference type="EMBL" id="KAF9967756.1"/>
    </source>
</evidence>
<evidence type="ECO:0000256" key="1">
    <source>
        <dbReference type="ARBA" id="ARBA00004141"/>
    </source>
</evidence>
<feature type="transmembrane region" description="Helical" evidence="8">
    <location>
        <begin position="72"/>
        <end position="94"/>
    </location>
</feature>
<name>A0A9P6M6I3_9FUNG</name>
<dbReference type="PRINTS" id="PR00783">
    <property type="entry name" value="MINTRINSICP"/>
</dbReference>
<dbReference type="EMBL" id="JAAAHW010005568">
    <property type="protein sequence ID" value="KAF9967756.1"/>
    <property type="molecule type" value="Genomic_DNA"/>
</dbReference>
<reference evidence="9" key="1">
    <citation type="journal article" date="2020" name="Fungal Divers.">
        <title>Resolving the Mortierellaceae phylogeny through synthesis of multi-gene phylogenetics and phylogenomics.</title>
        <authorList>
            <person name="Vandepol N."/>
            <person name="Liber J."/>
            <person name="Desiro A."/>
            <person name="Na H."/>
            <person name="Kennedy M."/>
            <person name="Barry K."/>
            <person name="Grigoriev I.V."/>
            <person name="Miller A.N."/>
            <person name="O'Donnell K."/>
            <person name="Stajich J.E."/>
            <person name="Bonito G."/>
        </authorList>
    </citation>
    <scope>NUCLEOTIDE SEQUENCE</scope>
    <source>
        <strain evidence="9">MES-2147</strain>
    </source>
</reference>
<evidence type="ECO:0000256" key="3">
    <source>
        <dbReference type="ARBA" id="ARBA00022448"/>
    </source>
</evidence>
<evidence type="ECO:0000256" key="8">
    <source>
        <dbReference type="SAM" id="Phobius"/>
    </source>
</evidence>
<dbReference type="GO" id="GO:0015250">
    <property type="term" value="F:water channel activity"/>
    <property type="evidence" value="ECO:0007669"/>
    <property type="project" value="TreeGrafter"/>
</dbReference>
<feature type="non-terminal residue" evidence="9">
    <location>
        <position position="1"/>
    </location>
</feature>
<dbReference type="InterPro" id="IPR023271">
    <property type="entry name" value="Aquaporin-like"/>
</dbReference>
<comment type="caution">
    <text evidence="9">The sequence shown here is derived from an EMBL/GenBank/DDBJ whole genome shotgun (WGS) entry which is preliminary data.</text>
</comment>
<keyword evidence="5 8" id="KW-1133">Transmembrane helix</keyword>
<comment type="similarity">
    <text evidence="2 7">Belongs to the MIP/aquaporin (TC 1.A.8) family.</text>
</comment>
<keyword evidence="4 7" id="KW-0812">Transmembrane</keyword>